<dbReference type="AlphaFoldDB" id="A0A4P9VZD5"/>
<feature type="compositionally biased region" description="Basic and acidic residues" evidence="1">
    <location>
        <begin position="213"/>
        <end position="228"/>
    </location>
</feature>
<dbReference type="InterPro" id="IPR015943">
    <property type="entry name" value="WD40/YVTN_repeat-like_dom_sf"/>
</dbReference>
<evidence type="ECO:0000256" key="1">
    <source>
        <dbReference type="SAM" id="MobiDB-lite"/>
    </source>
</evidence>
<dbReference type="InterPro" id="IPR036322">
    <property type="entry name" value="WD40_repeat_dom_sf"/>
</dbReference>
<protein>
    <recommendedName>
        <fullName evidence="4">Anaphase-promoting complex subunit 4 WD40 domain-containing protein</fullName>
    </recommendedName>
</protein>
<sequence length="250" mass="27338">MADPAHRPFHLNNSFQAQTPTYIFNVFPSPNRQLTAVPTSTGSVAIFNAADLSPASELAINSGDPDDTITDLLWDPAGAAVWVSTKRGQVALWDLRARAAVREFNGMGGEGKRLGGGDADSIGIIGHATYRVSAPSWRPRSLNLKQRRLCPPRCSAFPSIISVLFTRRYSYLTACIPDLAPLPLPLNRAQNSSEKTQKSYSGKTVPPSRRPSLPHESHTPPTRSRDVRAATQPIEFIECHSDDVTQVILR</sequence>
<name>A0A4P9VZD5_9FUNG</name>
<dbReference type="EMBL" id="ML000198">
    <property type="protein sequence ID" value="RKO84355.1"/>
    <property type="molecule type" value="Genomic_DNA"/>
</dbReference>
<feature type="region of interest" description="Disordered" evidence="1">
    <location>
        <begin position="190"/>
        <end position="228"/>
    </location>
</feature>
<dbReference type="OrthoDB" id="25131at2759"/>
<feature type="compositionally biased region" description="Polar residues" evidence="1">
    <location>
        <begin position="190"/>
        <end position="202"/>
    </location>
</feature>
<gene>
    <name evidence="2" type="ORF">BDK51DRAFT_45244</name>
</gene>
<accession>A0A4P9VZD5</accession>
<keyword evidence="3" id="KW-1185">Reference proteome</keyword>
<evidence type="ECO:0008006" key="4">
    <source>
        <dbReference type="Google" id="ProtNLM"/>
    </source>
</evidence>
<evidence type="ECO:0000313" key="2">
    <source>
        <dbReference type="EMBL" id="RKO84355.1"/>
    </source>
</evidence>
<dbReference type="Gene3D" id="2.130.10.10">
    <property type="entry name" value="YVTN repeat-like/Quinoprotein amine dehydrogenase"/>
    <property type="match status" value="1"/>
</dbReference>
<dbReference type="Proteomes" id="UP000269721">
    <property type="component" value="Unassembled WGS sequence"/>
</dbReference>
<evidence type="ECO:0000313" key="3">
    <source>
        <dbReference type="Proteomes" id="UP000269721"/>
    </source>
</evidence>
<dbReference type="SUPFAM" id="SSF50978">
    <property type="entry name" value="WD40 repeat-like"/>
    <property type="match status" value="1"/>
</dbReference>
<proteinExistence type="predicted"/>
<organism evidence="2 3">
    <name type="scientific">Blyttiomyces helicus</name>
    <dbReference type="NCBI Taxonomy" id="388810"/>
    <lineage>
        <taxon>Eukaryota</taxon>
        <taxon>Fungi</taxon>
        <taxon>Fungi incertae sedis</taxon>
        <taxon>Chytridiomycota</taxon>
        <taxon>Chytridiomycota incertae sedis</taxon>
        <taxon>Chytridiomycetes</taxon>
        <taxon>Chytridiomycetes incertae sedis</taxon>
        <taxon>Blyttiomyces</taxon>
    </lineage>
</organism>
<reference evidence="3" key="1">
    <citation type="journal article" date="2018" name="Nat. Microbiol.">
        <title>Leveraging single-cell genomics to expand the fungal tree of life.</title>
        <authorList>
            <person name="Ahrendt S.R."/>
            <person name="Quandt C.A."/>
            <person name="Ciobanu D."/>
            <person name="Clum A."/>
            <person name="Salamov A."/>
            <person name="Andreopoulos B."/>
            <person name="Cheng J.F."/>
            <person name="Woyke T."/>
            <person name="Pelin A."/>
            <person name="Henrissat B."/>
            <person name="Reynolds N.K."/>
            <person name="Benny G.L."/>
            <person name="Smith M.E."/>
            <person name="James T.Y."/>
            <person name="Grigoriev I.V."/>
        </authorList>
    </citation>
    <scope>NUCLEOTIDE SEQUENCE [LARGE SCALE GENOMIC DNA]</scope>
</reference>